<keyword evidence="1" id="KW-0732">Signal</keyword>
<dbReference type="InterPro" id="IPR027268">
    <property type="entry name" value="Peptidase_M4/M1_CTD_sf"/>
</dbReference>
<proteinExistence type="predicted"/>
<keyword evidence="4" id="KW-1185">Reference proteome</keyword>
<evidence type="ECO:0000313" key="4">
    <source>
        <dbReference type="Proteomes" id="UP000433309"/>
    </source>
</evidence>
<dbReference type="SUPFAM" id="SSF55486">
    <property type="entry name" value="Metalloproteases ('zincins'), catalytic domain"/>
    <property type="match status" value="1"/>
</dbReference>
<dbReference type="SUPFAM" id="SSF50156">
    <property type="entry name" value="PDZ domain-like"/>
    <property type="match status" value="1"/>
</dbReference>
<feature type="domain" description="Peptidase M61 catalytic" evidence="2">
    <location>
        <begin position="321"/>
        <end position="364"/>
    </location>
</feature>
<name>A0A6I2L491_9BURK</name>
<evidence type="ECO:0000313" key="3">
    <source>
        <dbReference type="EMBL" id="MRW91416.1"/>
    </source>
</evidence>
<dbReference type="AlphaFoldDB" id="A0A6I2L491"/>
<feature type="signal peptide" evidence="1">
    <location>
        <begin position="1"/>
        <end position="24"/>
    </location>
</feature>
<dbReference type="EMBL" id="WKJK01000007">
    <property type="protein sequence ID" value="MRW91416.1"/>
    <property type="molecule type" value="Genomic_DNA"/>
</dbReference>
<gene>
    <name evidence="3" type="ORF">GJ699_15600</name>
</gene>
<protein>
    <submittedName>
        <fullName evidence="3">Peptidase M61</fullName>
    </submittedName>
</protein>
<evidence type="ECO:0000259" key="2">
    <source>
        <dbReference type="Pfam" id="PF05299"/>
    </source>
</evidence>
<dbReference type="Pfam" id="PF05299">
    <property type="entry name" value="Peptidase_M61"/>
    <property type="match status" value="1"/>
</dbReference>
<dbReference type="Proteomes" id="UP000433309">
    <property type="component" value="Unassembled WGS sequence"/>
</dbReference>
<sequence>MKKDVRAYASIFALLMTAGANAIAATTPDAALAVRLKPLAPDAHQHIPALDVTITVNGPGVPAGQPILKMPLVTSNVESIAKTLTGLSAEDGQGPLSLTIVDDTGAGASRHWKADRATSGEVVVHYRAPISDILATRGAAPPLELRTDTGAFSGQGATFLLLPEAKLPWKLSVAWDLSNLAPGAIGVSSFGPGNVAPAVNGADEMGESYFMAGKVQVYPNTAPAAGFFSAWYGKPPFELHDLMASEQKLYSYYEKFFSRPSTAPYVVFMRENLVNAGGGVSLGTNSFVTTFGPKTDLQDVKITLAHEMLHTFAGHIDGDLESSWYGEGLAVYYARLLALRAGQITPDDFLKDLNDTAGRYYTNAMIARPNSEVAANFWLDTRIRVLPYDRGSMYFAVLDGTLRAASDGKVTLDTLLLAMLEREHRALPVNLDAWRALLKQHLGDAGVKQLDAMLSGAVMLPEAQGFGPCFTRTSKPMRRYLLGFEPAVLVEPKRIVRGLVAGSAAEKAGLRNGDAITKPVPQDMIQGQQNAMLTLEIQRDGKPLTITYLPRAETVDAYQWARTGNLPDSACAY</sequence>
<feature type="chain" id="PRO_5026290906" evidence="1">
    <location>
        <begin position="25"/>
        <end position="573"/>
    </location>
</feature>
<dbReference type="InterPro" id="IPR007963">
    <property type="entry name" value="Peptidase_M61_catalytic"/>
</dbReference>
<organism evidence="3 4">
    <name type="scientific">Duganella guangzhouensis</name>
    <dbReference type="NCBI Taxonomy" id="2666084"/>
    <lineage>
        <taxon>Bacteria</taxon>
        <taxon>Pseudomonadati</taxon>
        <taxon>Pseudomonadota</taxon>
        <taxon>Betaproteobacteria</taxon>
        <taxon>Burkholderiales</taxon>
        <taxon>Oxalobacteraceae</taxon>
        <taxon>Telluria group</taxon>
        <taxon>Duganella</taxon>
    </lineage>
</organism>
<accession>A0A6I2L491</accession>
<comment type="caution">
    <text evidence="3">The sequence shown here is derived from an EMBL/GenBank/DDBJ whole genome shotgun (WGS) entry which is preliminary data.</text>
</comment>
<dbReference type="Gene3D" id="1.10.390.10">
    <property type="entry name" value="Neutral Protease Domain 2"/>
    <property type="match status" value="1"/>
</dbReference>
<dbReference type="Gene3D" id="2.30.42.10">
    <property type="match status" value="1"/>
</dbReference>
<evidence type="ECO:0000256" key="1">
    <source>
        <dbReference type="SAM" id="SignalP"/>
    </source>
</evidence>
<dbReference type="InterPro" id="IPR036034">
    <property type="entry name" value="PDZ_sf"/>
</dbReference>
<reference evidence="3 4" key="1">
    <citation type="submission" date="2019-11" db="EMBL/GenBank/DDBJ databases">
        <title>Novel species isolated from a subtropical stream in China.</title>
        <authorList>
            <person name="Lu H."/>
        </authorList>
    </citation>
    <scope>NUCLEOTIDE SEQUENCE [LARGE SCALE GENOMIC DNA]</scope>
    <source>
        <strain evidence="3 4">FT80W</strain>
    </source>
</reference>